<keyword evidence="1" id="KW-0812">Transmembrane</keyword>
<comment type="caution">
    <text evidence="2">The sequence shown here is derived from an EMBL/GenBank/DDBJ whole genome shotgun (WGS) entry which is preliminary data.</text>
</comment>
<dbReference type="PATRIC" id="fig|665952.3.peg.1835"/>
<evidence type="ECO:0000313" key="2">
    <source>
        <dbReference type="EMBL" id="EHL78032.1"/>
    </source>
</evidence>
<dbReference type="EMBL" id="ACWF01000098">
    <property type="protein sequence ID" value="EHL78032.1"/>
    <property type="molecule type" value="Genomic_DNA"/>
</dbReference>
<gene>
    <name evidence="2" type="ORF">HMPREF1015_02926</name>
</gene>
<protein>
    <submittedName>
        <fullName evidence="2">Uncharacterized protein</fullName>
    </submittedName>
</protein>
<accession>G9QLB6</accession>
<dbReference type="AlphaFoldDB" id="G9QLB6"/>
<name>G9QLB6_9BACI</name>
<keyword evidence="1" id="KW-1133">Transmembrane helix</keyword>
<sequence length="49" mass="5300">MSENKAVIILVVVTVVFFVVIDTGVTQLLFNKIGDLLTTMVTNVFSGVN</sequence>
<keyword evidence="3" id="KW-1185">Reference proteome</keyword>
<keyword evidence="1" id="KW-0472">Membrane</keyword>
<organism evidence="2 3">
    <name type="scientific">Bacillus smithii 7_3_47FAA</name>
    <dbReference type="NCBI Taxonomy" id="665952"/>
    <lineage>
        <taxon>Bacteria</taxon>
        <taxon>Bacillati</taxon>
        <taxon>Bacillota</taxon>
        <taxon>Bacilli</taxon>
        <taxon>Bacillales</taxon>
        <taxon>Bacillaceae</taxon>
        <taxon>Bacillus</taxon>
    </lineage>
</organism>
<proteinExistence type="predicted"/>
<evidence type="ECO:0000256" key="1">
    <source>
        <dbReference type="SAM" id="Phobius"/>
    </source>
</evidence>
<dbReference type="GeneID" id="87583376"/>
<dbReference type="HOGENOM" id="CLU_3132502_0_0_9"/>
<dbReference type="Proteomes" id="UP000011747">
    <property type="component" value="Unassembled WGS sequence"/>
</dbReference>
<dbReference type="RefSeq" id="WP_003354155.1">
    <property type="nucleotide sequence ID" value="NZ_JH414753.1"/>
</dbReference>
<feature type="transmembrane region" description="Helical" evidence="1">
    <location>
        <begin position="6"/>
        <end position="30"/>
    </location>
</feature>
<reference evidence="2 3" key="1">
    <citation type="submission" date="2011-09" db="EMBL/GenBank/DDBJ databases">
        <title>The Genome Sequence of Bacillus smithii 7_3_47FAA.</title>
        <authorList>
            <consortium name="The Broad Institute Genome Sequencing Platform"/>
            <person name="Earl A."/>
            <person name="Ward D."/>
            <person name="Feldgarden M."/>
            <person name="Gevers D."/>
            <person name="Daigneault M."/>
            <person name="Strauss J."/>
            <person name="Allen-Vercoe E."/>
            <person name="Young S.K."/>
            <person name="Zeng Q."/>
            <person name="Gargeya S."/>
            <person name="Fitzgerald M."/>
            <person name="Haas B."/>
            <person name="Abouelleil A."/>
            <person name="Alvarado L."/>
            <person name="Arachchi H.M."/>
            <person name="Berlin A."/>
            <person name="Brown A."/>
            <person name="Chapman S.B."/>
            <person name="Chen Z."/>
            <person name="Dunbar C."/>
            <person name="Freedman E."/>
            <person name="Gearin G."/>
            <person name="Goldberg J."/>
            <person name="Griggs A."/>
            <person name="Gujja S."/>
            <person name="Heiman D."/>
            <person name="Howarth C."/>
            <person name="Larson L."/>
            <person name="Lui A."/>
            <person name="MacDonald P.J.P."/>
            <person name="Montmayeur A."/>
            <person name="Murphy C."/>
            <person name="Neiman D."/>
            <person name="Pearson M."/>
            <person name="Priest M."/>
            <person name="Roberts A."/>
            <person name="Saif S."/>
            <person name="Shea T."/>
            <person name="Shenoy N."/>
            <person name="Sisk P."/>
            <person name="Stolte C."/>
            <person name="Sykes S."/>
            <person name="Wortman J."/>
            <person name="Nusbaum C."/>
            <person name="Birren B."/>
        </authorList>
    </citation>
    <scope>NUCLEOTIDE SEQUENCE [LARGE SCALE GENOMIC DNA]</scope>
    <source>
        <strain evidence="2 3">7_3_47FAA</strain>
    </source>
</reference>
<evidence type="ECO:0000313" key="3">
    <source>
        <dbReference type="Proteomes" id="UP000011747"/>
    </source>
</evidence>